<name>A0ABN3CQM1_9ACTN</name>
<feature type="transmembrane region" description="Helical" evidence="7">
    <location>
        <begin position="304"/>
        <end position="324"/>
    </location>
</feature>
<dbReference type="InterPro" id="IPR020846">
    <property type="entry name" value="MFS_dom"/>
</dbReference>
<dbReference type="InterPro" id="IPR011701">
    <property type="entry name" value="MFS"/>
</dbReference>
<feature type="transmembrane region" description="Helical" evidence="7">
    <location>
        <begin position="273"/>
        <end position="297"/>
    </location>
</feature>
<dbReference type="Pfam" id="PF07690">
    <property type="entry name" value="MFS_1"/>
    <property type="match status" value="1"/>
</dbReference>
<dbReference type="Proteomes" id="UP001499843">
    <property type="component" value="Unassembled WGS sequence"/>
</dbReference>
<keyword evidence="6 7" id="KW-0472">Membrane</keyword>
<feature type="transmembrane region" description="Helical" evidence="7">
    <location>
        <begin position="239"/>
        <end position="261"/>
    </location>
</feature>
<feature type="transmembrane region" description="Helical" evidence="7">
    <location>
        <begin position="396"/>
        <end position="416"/>
    </location>
</feature>
<feature type="transmembrane region" description="Helical" evidence="7">
    <location>
        <begin position="81"/>
        <end position="103"/>
    </location>
</feature>
<evidence type="ECO:0000256" key="5">
    <source>
        <dbReference type="ARBA" id="ARBA00022989"/>
    </source>
</evidence>
<comment type="caution">
    <text evidence="9">The sequence shown here is derived from an EMBL/GenBank/DDBJ whole genome shotgun (WGS) entry which is preliminary data.</text>
</comment>
<evidence type="ECO:0000256" key="4">
    <source>
        <dbReference type="ARBA" id="ARBA00022692"/>
    </source>
</evidence>
<dbReference type="EMBL" id="BAAAQX010000022">
    <property type="protein sequence ID" value="GAA2211738.1"/>
    <property type="molecule type" value="Genomic_DNA"/>
</dbReference>
<accession>A0ABN3CQM1</accession>
<feature type="domain" description="Major facilitator superfamily (MFS) profile" evidence="8">
    <location>
        <begin position="8"/>
        <end position="424"/>
    </location>
</feature>
<reference evidence="9 10" key="1">
    <citation type="journal article" date="2019" name="Int. J. Syst. Evol. Microbiol.">
        <title>The Global Catalogue of Microorganisms (GCM) 10K type strain sequencing project: providing services to taxonomists for standard genome sequencing and annotation.</title>
        <authorList>
            <consortium name="The Broad Institute Genomics Platform"/>
            <consortium name="The Broad Institute Genome Sequencing Center for Infectious Disease"/>
            <person name="Wu L."/>
            <person name="Ma J."/>
        </authorList>
    </citation>
    <scope>NUCLEOTIDE SEQUENCE [LARGE SCALE GENOMIC DNA]</scope>
    <source>
        <strain evidence="9 10">JCM 16114</strain>
    </source>
</reference>
<evidence type="ECO:0000256" key="2">
    <source>
        <dbReference type="ARBA" id="ARBA00022448"/>
    </source>
</evidence>
<comment type="subcellular location">
    <subcellularLocation>
        <location evidence="1">Cell membrane</location>
        <topology evidence="1">Multi-pass membrane protein</topology>
    </subcellularLocation>
</comment>
<feature type="transmembrane region" description="Helical" evidence="7">
    <location>
        <begin position="152"/>
        <end position="173"/>
    </location>
</feature>
<evidence type="ECO:0000256" key="7">
    <source>
        <dbReference type="SAM" id="Phobius"/>
    </source>
</evidence>
<keyword evidence="2" id="KW-0813">Transport</keyword>
<feature type="transmembrane region" description="Helical" evidence="7">
    <location>
        <begin position="185"/>
        <end position="204"/>
    </location>
</feature>
<feature type="transmembrane region" description="Helical" evidence="7">
    <location>
        <begin position="45"/>
        <end position="69"/>
    </location>
</feature>
<evidence type="ECO:0000256" key="3">
    <source>
        <dbReference type="ARBA" id="ARBA00022475"/>
    </source>
</evidence>
<feature type="transmembrane region" description="Helical" evidence="7">
    <location>
        <begin position="330"/>
        <end position="349"/>
    </location>
</feature>
<dbReference type="PROSITE" id="PS50850">
    <property type="entry name" value="MFS"/>
    <property type="match status" value="1"/>
</dbReference>
<protein>
    <submittedName>
        <fullName evidence="9">MFS transporter</fullName>
    </submittedName>
</protein>
<keyword evidence="3" id="KW-1003">Cell membrane</keyword>
<keyword evidence="10" id="KW-1185">Reference proteome</keyword>
<evidence type="ECO:0000259" key="8">
    <source>
        <dbReference type="PROSITE" id="PS50850"/>
    </source>
</evidence>
<proteinExistence type="predicted"/>
<dbReference type="PANTHER" id="PTHR43045">
    <property type="entry name" value="SHIKIMATE TRANSPORTER"/>
    <property type="match status" value="1"/>
</dbReference>
<evidence type="ECO:0000256" key="1">
    <source>
        <dbReference type="ARBA" id="ARBA00004651"/>
    </source>
</evidence>
<evidence type="ECO:0000313" key="9">
    <source>
        <dbReference type="EMBL" id="GAA2211738.1"/>
    </source>
</evidence>
<keyword evidence="5 7" id="KW-1133">Transmembrane helix</keyword>
<keyword evidence="4 7" id="KW-0812">Transmembrane</keyword>
<gene>
    <name evidence="9" type="ORF">GCM10009850_071980</name>
</gene>
<dbReference type="PANTHER" id="PTHR43045:SF1">
    <property type="entry name" value="SHIKIMATE TRANSPORTER"/>
    <property type="match status" value="1"/>
</dbReference>
<sequence>MTRRLSRATIASTVGTALEWYDFSLYGTAAALVLPQVFFPAGDPVAATLSSLATFAVGFFARPVGGIVIGVLGDRVGRRTMLFVTLLLMAAASTLIGLLPSYASVGAAAPVMLVALRVVQGLGAGGEYAGAMLMSAEHAETRSRGLNASAPTLGNAVGSLVATGVFFLVSAVMPHEAFIDYGWRIPFLLSVFVGVAGVIVRMKVSDTPEFREARDNPGAGGERAMAPLRALFASSRHKIVPGMLISIAPNVISYLPSVYALTYLTTHVHTEAWVGLIGVVIANLVKLVTVPTAGWLCDRYGRRPVMVAGSVAAAVLFYPFFFMLDTGTPVVIWAAFVMIYTLCNDLTLASQATMMSELFDVRYRYTGVTFTREIAGAVVGGCIPFVAAWLDGWSGGQLWPIVVVSALLCLLSAFGTRFIEEPAHLREPAPAARCGAVGALRRGRRVAARSARCGAVGALRRGRRPPA</sequence>
<dbReference type="RefSeq" id="WP_344484902.1">
    <property type="nucleotide sequence ID" value="NZ_BAAAQX010000022.1"/>
</dbReference>
<dbReference type="InterPro" id="IPR036259">
    <property type="entry name" value="MFS_trans_sf"/>
</dbReference>
<evidence type="ECO:0000313" key="10">
    <source>
        <dbReference type="Proteomes" id="UP001499843"/>
    </source>
</evidence>
<dbReference type="SUPFAM" id="SSF103473">
    <property type="entry name" value="MFS general substrate transporter"/>
    <property type="match status" value="1"/>
</dbReference>
<feature type="transmembrane region" description="Helical" evidence="7">
    <location>
        <begin position="20"/>
        <end position="39"/>
    </location>
</feature>
<dbReference type="Gene3D" id="1.20.1250.20">
    <property type="entry name" value="MFS general substrate transporter like domains"/>
    <property type="match status" value="1"/>
</dbReference>
<dbReference type="CDD" id="cd17369">
    <property type="entry name" value="MFS_ShiA_like"/>
    <property type="match status" value="1"/>
</dbReference>
<evidence type="ECO:0000256" key="6">
    <source>
        <dbReference type="ARBA" id="ARBA00023136"/>
    </source>
</evidence>
<organism evidence="9 10">
    <name type="scientific">Nonomuraea monospora</name>
    <dbReference type="NCBI Taxonomy" id="568818"/>
    <lineage>
        <taxon>Bacteria</taxon>
        <taxon>Bacillati</taxon>
        <taxon>Actinomycetota</taxon>
        <taxon>Actinomycetes</taxon>
        <taxon>Streptosporangiales</taxon>
        <taxon>Streptosporangiaceae</taxon>
        <taxon>Nonomuraea</taxon>
    </lineage>
</organism>
<feature type="transmembrane region" description="Helical" evidence="7">
    <location>
        <begin position="370"/>
        <end position="390"/>
    </location>
</feature>